<reference evidence="2 3" key="1">
    <citation type="submission" date="2017-02" db="EMBL/GenBank/DDBJ databases">
        <title>The new phylogeny of genus Mycobacterium.</title>
        <authorList>
            <person name="Tortoli E."/>
            <person name="Trovato A."/>
            <person name="Cirillo D.M."/>
        </authorList>
    </citation>
    <scope>NUCLEOTIDE SEQUENCE [LARGE SCALE GENOMIC DNA]</scope>
    <source>
        <strain evidence="2 3">DSM 45633</strain>
    </source>
</reference>
<dbReference type="Proteomes" id="UP000192320">
    <property type="component" value="Unassembled WGS sequence"/>
</dbReference>
<accession>A0AA91M875</accession>
<protein>
    <submittedName>
        <fullName evidence="2">Uncharacterized protein</fullName>
    </submittedName>
</protein>
<evidence type="ECO:0000313" key="3">
    <source>
        <dbReference type="Proteomes" id="UP000192320"/>
    </source>
</evidence>
<dbReference type="EMBL" id="MVHZ01000002">
    <property type="protein sequence ID" value="ORB03783.1"/>
    <property type="molecule type" value="Genomic_DNA"/>
</dbReference>
<evidence type="ECO:0000313" key="2">
    <source>
        <dbReference type="EMBL" id="ORB03783.1"/>
    </source>
</evidence>
<organism evidence="2 3">
    <name type="scientific">Mycolicibacter minnesotensis</name>
    <dbReference type="NCBI Taxonomy" id="1118379"/>
    <lineage>
        <taxon>Bacteria</taxon>
        <taxon>Bacillati</taxon>
        <taxon>Actinomycetota</taxon>
        <taxon>Actinomycetes</taxon>
        <taxon>Mycobacteriales</taxon>
        <taxon>Mycobacteriaceae</taxon>
        <taxon>Mycolicibacter</taxon>
    </lineage>
</organism>
<evidence type="ECO:0000256" key="1">
    <source>
        <dbReference type="SAM" id="MobiDB-lite"/>
    </source>
</evidence>
<proteinExistence type="predicted"/>
<dbReference type="AlphaFoldDB" id="A0AA91M875"/>
<keyword evidence="3" id="KW-1185">Reference proteome</keyword>
<feature type="region of interest" description="Disordered" evidence="1">
    <location>
        <begin position="1"/>
        <end position="64"/>
    </location>
</feature>
<comment type="caution">
    <text evidence="2">The sequence shown here is derived from an EMBL/GenBank/DDBJ whole genome shotgun (WGS) entry which is preliminary data.</text>
</comment>
<name>A0AA91M875_9MYCO</name>
<sequence>MRCETARISRWRTTKSPEPGGSARLDAGEAKLGTPQKPRGSARLDAGEAKLGTPQKPCGSARLAPGEVSQFSSIPANTMDSISLRRQACA</sequence>
<gene>
    <name evidence="2" type="ORF">BST33_02260</name>
</gene>